<proteinExistence type="predicted"/>
<evidence type="ECO:0000313" key="1">
    <source>
        <dbReference type="EMBL" id="KAJ6812553.1"/>
    </source>
</evidence>
<name>A0AAX6F8P1_IRIPA</name>
<dbReference type="AlphaFoldDB" id="A0AAX6F8P1"/>
<evidence type="ECO:0000313" key="2">
    <source>
        <dbReference type="Proteomes" id="UP001140949"/>
    </source>
</evidence>
<reference evidence="1" key="1">
    <citation type="journal article" date="2023" name="GigaByte">
        <title>Genome assembly of the bearded iris, Iris pallida Lam.</title>
        <authorList>
            <person name="Bruccoleri R.E."/>
            <person name="Oakeley E.J."/>
            <person name="Faust A.M.E."/>
            <person name="Altorfer M."/>
            <person name="Dessus-Babus S."/>
            <person name="Burckhardt D."/>
            <person name="Oertli M."/>
            <person name="Naumann U."/>
            <person name="Petersen F."/>
            <person name="Wong J."/>
        </authorList>
    </citation>
    <scope>NUCLEOTIDE SEQUENCE</scope>
    <source>
        <strain evidence="1">GSM-AAB239-AS_SAM_17_03QT</strain>
    </source>
</reference>
<comment type="caution">
    <text evidence="1">The sequence shown here is derived from an EMBL/GenBank/DDBJ whole genome shotgun (WGS) entry which is preliminary data.</text>
</comment>
<dbReference type="EMBL" id="JANAVB010031019">
    <property type="protein sequence ID" value="KAJ6812553.1"/>
    <property type="molecule type" value="Genomic_DNA"/>
</dbReference>
<accession>A0AAX6F8P1</accession>
<dbReference type="Proteomes" id="UP001140949">
    <property type="component" value="Unassembled WGS sequence"/>
</dbReference>
<organism evidence="1 2">
    <name type="scientific">Iris pallida</name>
    <name type="common">Sweet iris</name>
    <dbReference type="NCBI Taxonomy" id="29817"/>
    <lineage>
        <taxon>Eukaryota</taxon>
        <taxon>Viridiplantae</taxon>
        <taxon>Streptophyta</taxon>
        <taxon>Embryophyta</taxon>
        <taxon>Tracheophyta</taxon>
        <taxon>Spermatophyta</taxon>
        <taxon>Magnoliopsida</taxon>
        <taxon>Liliopsida</taxon>
        <taxon>Asparagales</taxon>
        <taxon>Iridaceae</taxon>
        <taxon>Iridoideae</taxon>
        <taxon>Irideae</taxon>
        <taxon>Iris</taxon>
    </lineage>
</organism>
<protein>
    <submittedName>
        <fullName evidence="1">Golgi to ER traffic protein 4-like protein</fullName>
    </submittedName>
</protein>
<gene>
    <name evidence="1" type="ORF">M6B38_148115</name>
</gene>
<sequence>MYELCCVVFVFLQHRCQYVRVRVRVRVHVCVYLLWLYGKAIGKVVVNHILTLSSLTFNI</sequence>
<reference evidence="1" key="2">
    <citation type="submission" date="2023-04" db="EMBL/GenBank/DDBJ databases">
        <authorList>
            <person name="Bruccoleri R.E."/>
            <person name="Oakeley E.J."/>
            <person name="Faust A.-M."/>
            <person name="Dessus-Babus S."/>
            <person name="Altorfer M."/>
            <person name="Burckhardt D."/>
            <person name="Oertli M."/>
            <person name="Naumann U."/>
            <person name="Petersen F."/>
            <person name="Wong J."/>
        </authorList>
    </citation>
    <scope>NUCLEOTIDE SEQUENCE</scope>
    <source>
        <strain evidence="1">GSM-AAB239-AS_SAM_17_03QT</strain>
        <tissue evidence="1">Leaf</tissue>
    </source>
</reference>
<keyword evidence="2" id="KW-1185">Reference proteome</keyword>